<evidence type="ECO:0000256" key="1">
    <source>
        <dbReference type="SAM" id="MobiDB-lite"/>
    </source>
</evidence>
<protein>
    <submittedName>
        <fullName evidence="2">Uncharacterized protein</fullName>
    </submittedName>
</protein>
<reference evidence="2" key="1">
    <citation type="submission" date="2023-05" db="EMBL/GenBank/DDBJ databases">
        <title>Nepenthes gracilis genome sequencing.</title>
        <authorList>
            <person name="Fukushima K."/>
        </authorList>
    </citation>
    <scope>NUCLEOTIDE SEQUENCE</scope>
    <source>
        <strain evidence="2">SING2019-196</strain>
    </source>
</reference>
<dbReference type="EMBL" id="BSYO01000001">
    <property type="protein sequence ID" value="GMG98597.1"/>
    <property type="molecule type" value="Genomic_DNA"/>
</dbReference>
<evidence type="ECO:0000313" key="2">
    <source>
        <dbReference type="EMBL" id="GMG98597.1"/>
    </source>
</evidence>
<feature type="compositionally biased region" description="Polar residues" evidence="1">
    <location>
        <begin position="60"/>
        <end position="79"/>
    </location>
</feature>
<sequence length="162" mass="17904">MSLILSDIIGSTDNEVGHADSEHALHQGHQNPSEVAERICVEDLGIVNLSDRIVSRSRPSKTQYPALTGNSSNTKSLSRSLPWLPRPRLNAPLSTATLRIRFQEVSRGCTVNDSKSHSQRQLFRVLLTKTLVVTHPVELKVPPSAPENGKEMVIFIDTFKAD</sequence>
<keyword evidence="3" id="KW-1185">Reference proteome</keyword>
<evidence type="ECO:0000313" key="3">
    <source>
        <dbReference type="Proteomes" id="UP001279734"/>
    </source>
</evidence>
<comment type="caution">
    <text evidence="2">The sequence shown here is derived from an EMBL/GenBank/DDBJ whole genome shotgun (WGS) entry which is preliminary data.</text>
</comment>
<feature type="region of interest" description="Disordered" evidence="1">
    <location>
        <begin position="58"/>
        <end position="79"/>
    </location>
</feature>
<accession>A0AAD3P596</accession>
<dbReference type="AlphaFoldDB" id="A0AAD3P596"/>
<dbReference type="Proteomes" id="UP001279734">
    <property type="component" value="Unassembled WGS sequence"/>
</dbReference>
<organism evidence="2 3">
    <name type="scientific">Nepenthes gracilis</name>
    <name type="common">Slender pitcher plant</name>
    <dbReference type="NCBI Taxonomy" id="150966"/>
    <lineage>
        <taxon>Eukaryota</taxon>
        <taxon>Viridiplantae</taxon>
        <taxon>Streptophyta</taxon>
        <taxon>Embryophyta</taxon>
        <taxon>Tracheophyta</taxon>
        <taxon>Spermatophyta</taxon>
        <taxon>Magnoliopsida</taxon>
        <taxon>eudicotyledons</taxon>
        <taxon>Gunneridae</taxon>
        <taxon>Pentapetalae</taxon>
        <taxon>Caryophyllales</taxon>
        <taxon>Nepenthaceae</taxon>
        <taxon>Nepenthes</taxon>
    </lineage>
</organism>
<gene>
    <name evidence="2" type="ORF">Nepgr_000437</name>
</gene>
<name>A0AAD3P596_NEPGR</name>
<proteinExistence type="predicted"/>